<dbReference type="AlphaFoldDB" id="A0A392TBR7"/>
<sequence length="38" mass="4600">MLRLLHSKLNLMLLKEMGMERMGMTMERMTMRIRECAL</sequence>
<accession>A0A392TBR7</accession>
<keyword evidence="2" id="KW-1185">Reference proteome</keyword>
<feature type="non-terminal residue" evidence="1">
    <location>
        <position position="38"/>
    </location>
</feature>
<name>A0A392TBR7_9FABA</name>
<dbReference type="Proteomes" id="UP000265520">
    <property type="component" value="Unassembled WGS sequence"/>
</dbReference>
<comment type="caution">
    <text evidence="1">The sequence shown here is derived from an EMBL/GenBank/DDBJ whole genome shotgun (WGS) entry which is preliminary data.</text>
</comment>
<organism evidence="1 2">
    <name type="scientific">Trifolium medium</name>
    <dbReference type="NCBI Taxonomy" id="97028"/>
    <lineage>
        <taxon>Eukaryota</taxon>
        <taxon>Viridiplantae</taxon>
        <taxon>Streptophyta</taxon>
        <taxon>Embryophyta</taxon>
        <taxon>Tracheophyta</taxon>
        <taxon>Spermatophyta</taxon>
        <taxon>Magnoliopsida</taxon>
        <taxon>eudicotyledons</taxon>
        <taxon>Gunneridae</taxon>
        <taxon>Pentapetalae</taxon>
        <taxon>rosids</taxon>
        <taxon>fabids</taxon>
        <taxon>Fabales</taxon>
        <taxon>Fabaceae</taxon>
        <taxon>Papilionoideae</taxon>
        <taxon>50 kb inversion clade</taxon>
        <taxon>NPAAA clade</taxon>
        <taxon>Hologalegina</taxon>
        <taxon>IRL clade</taxon>
        <taxon>Trifolieae</taxon>
        <taxon>Trifolium</taxon>
    </lineage>
</organism>
<proteinExistence type="predicted"/>
<evidence type="ECO:0000313" key="1">
    <source>
        <dbReference type="EMBL" id="MCI58593.1"/>
    </source>
</evidence>
<protein>
    <submittedName>
        <fullName evidence="1">Uncharacterized protein</fullName>
    </submittedName>
</protein>
<reference evidence="1 2" key="1">
    <citation type="journal article" date="2018" name="Front. Plant Sci.">
        <title>Red Clover (Trifolium pratense) and Zigzag Clover (T. medium) - A Picture of Genomic Similarities and Differences.</title>
        <authorList>
            <person name="Dluhosova J."/>
            <person name="Istvanek J."/>
            <person name="Nedelnik J."/>
            <person name="Repkova J."/>
        </authorList>
    </citation>
    <scope>NUCLEOTIDE SEQUENCE [LARGE SCALE GENOMIC DNA]</scope>
    <source>
        <strain evidence="2">cv. 10/8</strain>
        <tissue evidence="1">Leaf</tissue>
    </source>
</reference>
<dbReference type="EMBL" id="LXQA010548972">
    <property type="protein sequence ID" value="MCI58593.1"/>
    <property type="molecule type" value="Genomic_DNA"/>
</dbReference>
<evidence type="ECO:0000313" key="2">
    <source>
        <dbReference type="Proteomes" id="UP000265520"/>
    </source>
</evidence>